<comment type="caution">
    <text evidence="1">The sequence shown here is derived from an EMBL/GenBank/DDBJ whole genome shotgun (WGS) entry which is preliminary data.</text>
</comment>
<keyword evidence="2" id="KW-1185">Reference proteome</keyword>
<gene>
    <name evidence="1" type="ORF">SPELUC_LOCUS8445</name>
</gene>
<name>A0ACA9N6F7_9GLOM</name>
<organism evidence="1 2">
    <name type="scientific">Cetraspora pellucida</name>
    <dbReference type="NCBI Taxonomy" id="1433469"/>
    <lineage>
        <taxon>Eukaryota</taxon>
        <taxon>Fungi</taxon>
        <taxon>Fungi incertae sedis</taxon>
        <taxon>Mucoromycota</taxon>
        <taxon>Glomeromycotina</taxon>
        <taxon>Glomeromycetes</taxon>
        <taxon>Diversisporales</taxon>
        <taxon>Gigasporaceae</taxon>
        <taxon>Cetraspora</taxon>
    </lineage>
</organism>
<reference evidence="1" key="1">
    <citation type="submission" date="2021-06" db="EMBL/GenBank/DDBJ databases">
        <authorList>
            <person name="Kallberg Y."/>
            <person name="Tangrot J."/>
            <person name="Rosling A."/>
        </authorList>
    </citation>
    <scope>NUCLEOTIDE SEQUENCE</scope>
    <source>
        <strain evidence="1">28 12/20/2015</strain>
    </source>
</reference>
<sequence>MSKEKSAHNKNLRNKRRNKQNVPDDAKDFKSNIFDLSLRNRVKEEKDRKKALKWYRNVDENNKLNNDNKNVEEVEKAKHKPKPSEQVKGKDGLEDKLKDLINCYLETLTAWMPKSDIFEEPKPTEMEESKASNYHQKSVK</sequence>
<evidence type="ECO:0000313" key="1">
    <source>
        <dbReference type="EMBL" id="CAG8637636.1"/>
    </source>
</evidence>
<evidence type="ECO:0000313" key="2">
    <source>
        <dbReference type="Proteomes" id="UP000789366"/>
    </source>
</evidence>
<protein>
    <submittedName>
        <fullName evidence="1">15289_t:CDS:1</fullName>
    </submittedName>
</protein>
<accession>A0ACA9N6F7</accession>
<feature type="non-terminal residue" evidence="1">
    <location>
        <position position="140"/>
    </location>
</feature>
<dbReference type="EMBL" id="CAJVPW010012658">
    <property type="protein sequence ID" value="CAG8637636.1"/>
    <property type="molecule type" value="Genomic_DNA"/>
</dbReference>
<dbReference type="Proteomes" id="UP000789366">
    <property type="component" value="Unassembled WGS sequence"/>
</dbReference>
<proteinExistence type="predicted"/>